<sequence length="334" mass="36178">MLRAVAFVSAVFIGLIGTPAAPHVRWFVDGETTPPESYALTDPMFLLAGALALTLVAASVWLDPRLPAPPIPRSKWRHDVMELLRVFTGMSFLLTAYEGALVAPHHAVGGPMGIVLLILQTGIGILLIANRWIFAAAALMLVLLAGVGLKFGILAALEYAMIAGIAMFLMLNFNRIEDRRISEELKAYSVDALRIWTGVSLVSLAVGEKLAPSALGQAFVQQYEWNFMTLMGIGFFDDKLFVLSAGMVEAAIGIVLILGTTTRLAVLALSVMMALSNVVFILQDNNEAAMVEFIGHMPIIGTAMVLLVLGYGRRLTISRLFERTPPKEMPQPAE</sequence>
<feature type="transmembrane region" description="Helical" evidence="1">
    <location>
        <begin position="83"/>
        <end position="102"/>
    </location>
</feature>
<feature type="transmembrane region" description="Helical" evidence="1">
    <location>
        <begin position="288"/>
        <end position="311"/>
    </location>
</feature>
<proteinExistence type="predicted"/>
<keyword evidence="1" id="KW-0472">Membrane</keyword>
<feature type="transmembrane region" description="Helical" evidence="1">
    <location>
        <begin position="44"/>
        <end position="62"/>
    </location>
</feature>
<evidence type="ECO:0000256" key="1">
    <source>
        <dbReference type="SAM" id="Phobius"/>
    </source>
</evidence>
<protein>
    <submittedName>
        <fullName evidence="2">DoxX protein</fullName>
    </submittedName>
</protein>
<keyword evidence="3" id="KW-1185">Reference proteome</keyword>
<gene>
    <name evidence="2" type="ORF">SAMN04488011_1078</name>
</gene>
<feature type="transmembrane region" description="Helical" evidence="1">
    <location>
        <begin position="240"/>
        <end position="258"/>
    </location>
</feature>
<dbReference type="OrthoDB" id="5915175at2"/>
<name>A0A1H8JXS0_9RHOB</name>
<evidence type="ECO:0000313" key="2">
    <source>
        <dbReference type="EMBL" id="SEN85519.1"/>
    </source>
</evidence>
<reference evidence="3" key="1">
    <citation type="submission" date="2016-10" db="EMBL/GenBank/DDBJ databases">
        <authorList>
            <person name="Varghese N."/>
            <person name="Submissions S."/>
        </authorList>
    </citation>
    <scope>NUCLEOTIDE SEQUENCE [LARGE SCALE GENOMIC DNA]</scope>
    <source>
        <strain evidence="3">DSM 26893</strain>
    </source>
</reference>
<organism evidence="2 3">
    <name type="scientific">Palleronia pelagia</name>
    <dbReference type="NCBI Taxonomy" id="387096"/>
    <lineage>
        <taxon>Bacteria</taxon>
        <taxon>Pseudomonadati</taxon>
        <taxon>Pseudomonadota</taxon>
        <taxon>Alphaproteobacteria</taxon>
        <taxon>Rhodobacterales</taxon>
        <taxon>Roseobacteraceae</taxon>
        <taxon>Palleronia</taxon>
    </lineage>
</organism>
<dbReference type="AlphaFoldDB" id="A0A1H8JXS0"/>
<keyword evidence="1" id="KW-1133">Transmembrane helix</keyword>
<dbReference type="EMBL" id="FOCM01000007">
    <property type="protein sequence ID" value="SEN85519.1"/>
    <property type="molecule type" value="Genomic_DNA"/>
</dbReference>
<dbReference type="RefSeq" id="WP_091846146.1">
    <property type="nucleotide sequence ID" value="NZ_FOCM01000007.1"/>
</dbReference>
<evidence type="ECO:0000313" key="3">
    <source>
        <dbReference type="Proteomes" id="UP000199372"/>
    </source>
</evidence>
<feature type="transmembrane region" description="Helical" evidence="1">
    <location>
        <begin position="265"/>
        <end position="282"/>
    </location>
</feature>
<keyword evidence="1" id="KW-0812">Transmembrane</keyword>
<feature type="transmembrane region" description="Helical" evidence="1">
    <location>
        <begin position="108"/>
        <end position="127"/>
    </location>
</feature>
<dbReference type="Proteomes" id="UP000199372">
    <property type="component" value="Unassembled WGS sequence"/>
</dbReference>
<accession>A0A1H8JXS0</accession>